<accession>A0A395MMG9</accession>
<keyword evidence="2" id="KW-1185">Reference proteome</keyword>
<organism evidence="1 2">
    <name type="scientific">Fusarium flagelliforme</name>
    <dbReference type="NCBI Taxonomy" id="2675880"/>
    <lineage>
        <taxon>Eukaryota</taxon>
        <taxon>Fungi</taxon>
        <taxon>Dikarya</taxon>
        <taxon>Ascomycota</taxon>
        <taxon>Pezizomycotina</taxon>
        <taxon>Sordariomycetes</taxon>
        <taxon>Hypocreomycetidae</taxon>
        <taxon>Hypocreales</taxon>
        <taxon>Nectriaceae</taxon>
        <taxon>Fusarium</taxon>
        <taxon>Fusarium incarnatum-equiseti species complex</taxon>
    </lineage>
</organism>
<dbReference type="PANTHER" id="PTHR13593">
    <property type="match status" value="1"/>
</dbReference>
<proteinExistence type="predicted"/>
<dbReference type="InterPro" id="IPR051057">
    <property type="entry name" value="PI-PLC_domain"/>
</dbReference>
<dbReference type="AlphaFoldDB" id="A0A395MMG9"/>
<evidence type="ECO:0000313" key="2">
    <source>
        <dbReference type="Proteomes" id="UP000265631"/>
    </source>
</evidence>
<dbReference type="EMBL" id="PXXK01000193">
    <property type="protein sequence ID" value="RFN48805.1"/>
    <property type="molecule type" value="Genomic_DNA"/>
</dbReference>
<gene>
    <name evidence="1" type="ORF">FIE12Z_6860</name>
</gene>
<reference evidence="1 2" key="1">
    <citation type="journal article" date="2018" name="PLoS Pathog.">
        <title>Evolution of structural diversity of trichothecenes, a family of toxins produced by plant pathogenic and entomopathogenic fungi.</title>
        <authorList>
            <person name="Proctor R.H."/>
            <person name="McCormick S.P."/>
            <person name="Kim H.S."/>
            <person name="Cardoza R.E."/>
            <person name="Stanley A.M."/>
            <person name="Lindo L."/>
            <person name="Kelly A."/>
            <person name="Brown D.W."/>
            <person name="Lee T."/>
            <person name="Vaughan M.M."/>
            <person name="Alexander N.J."/>
            <person name="Busman M."/>
            <person name="Gutierrez S."/>
        </authorList>
    </citation>
    <scope>NUCLEOTIDE SEQUENCE [LARGE SCALE GENOMIC DNA]</scope>
    <source>
        <strain evidence="1 2">NRRL 13405</strain>
    </source>
</reference>
<name>A0A395MMG9_9HYPO</name>
<dbReference type="CDD" id="cd08621">
    <property type="entry name" value="PI-PLCXDc_like_2"/>
    <property type="match status" value="1"/>
</dbReference>
<dbReference type="GO" id="GO:0008081">
    <property type="term" value="F:phosphoric diester hydrolase activity"/>
    <property type="evidence" value="ECO:0007669"/>
    <property type="project" value="InterPro"/>
</dbReference>
<dbReference type="SUPFAM" id="SSF51695">
    <property type="entry name" value="PLC-like phosphodiesterases"/>
    <property type="match status" value="1"/>
</dbReference>
<dbReference type="Proteomes" id="UP000265631">
    <property type="component" value="Unassembled WGS sequence"/>
</dbReference>
<dbReference type="GO" id="GO:0006629">
    <property type="term" value="P:lipid metabolic process"/>
    <property type="evidence" value="ECO:0007669"/>
    <property type="project" value="InterPro"/>
</dbReference>
<dbReference type="PANTHER" id="PTHR13593:SF143">
    <property type="entry name" value="PHOSPHATIDYLINOSITOL-SPECIFIC PHOSPHOLIPASE C X DOMAIN-CONTAINING PROTEIN"/>
    <property type="match status" value="1"/>
</dbReference>
<evidence type="ECO:0000313" key="1">
    <source>
        <dbReference type="EMBL" id="RFN48805.1"/>
    </source>
</evidence>
<dbReference type="InterPro" id="IPR017946">
    <property type="entry name" value="PLC-like_Pdiesterase_TIM-brl"/>
</dbReference>
<protein>
    <submittedName>
        <fullName evidence="1">Variant-surface-glycoprotein phospholipase c</fullName>
    </submittedName>
</protein>
<comment type="caution">
    <text evidence="1">The sequence shown here is derived from an EMBL/GenBank/DDBJ whole genome shotgun (WGS) entry which is preliminary data.</text>
</comment>
<dbReference type="Gene3D" id="3.20.20.190">
    <property type="entry name" value="Phosphatidylinositol (PI) phosphodiesterase"/>
    <property type="match status" value="1"/>
</dbReference>
<sequence>MGEGGYMILTNGTPYRWKRSDQMSYQMKSWDFPEVIEAGKVPRTYIEFSQGAFKKRSDTSGSVKYTLEGTGCSFTIHVRDDDERIWVKLDSLESVGNARGSEIHLGWRHDKSLTWVLSGTKEEFHTSNPPMDWMQQCRKTIGHLPLSKICLLGTHDSGMSTTSHSLVPVSVIDPYVLCQCEDIYGQLQKGARYFDIRPQIYKGKWCTGHYTGKVGARGENIADIIDGVNKFTKDNGELIIINFSHSLQSDVEEWREFNKEEWHNLMKELQKLNNLFILKDKSKANNLSTLKVDDFIGNGKAAVVCIIEEWGSLSLGDYLNQGFFKSSQLNIRNEYANKDDTEFMVKDQIEKMKGHMSSKDKRMFLLSWTLTQQVPEWVGSVRSLAGSVTDSLRPIKLLAKDCNPELFTTLLPEVSETSFPNVVYIDYLDSMEYVALVVAINDKVFNN</sequence>